<protein>
    <submittedName>
        <fullName evidence="1">Phosphohistidine phosphatase</fullName>
        <ecNumber evidence="1">3.1.3.-</ecNumber>
    </submittedName>
</protein>
<comment type="caution">
    <text evidence="1">The sequence shown here is derived from an EMBL/GenBank/DDBJ whole genome shotgun (WGS) entry which is preliminary data.</text>
</comment>
<keyword evidence="2" id="KW-1185">Reference proteome</keyword>
<accession>A0A7W6J4E0</accession>
<evidence type="ECO:0000313" key="2">
    <source>
        <dbReference type="Proteomes" id="UP000528286"/>
    </source>
</evidence>
<name>A0A7W6J4E0_9HYPH</name>
<dbReference type="InterPro" id="IPR029033">
    <property type="entry name" value="His_PPase_superfam"/>
</dbReference>
<dbReference type="PANTHER" id="PTHR47623:SF1">
    <property type="entry name" value="OS09G0287300 PROTEIN"/>
    <property type="match status" value="1"/>
</dbReference>
<gene>
    <name evidence="1" type="ORF">GGR23_001796</name>
</gene>
<dbReference type="EC" id="3.1.3.-" evidence="1"/>
<dbReference type="Proteomes" id="UP000528286">
    <property type="component" value="Unassembled WGS sequence"/>
</dbReference>
<evidence type="ECO:0000313" key="1">
    <source>
        <dbReference type="EMBL" id="MBB4064609.1"/>
    </source>
</evidence>
<dbReference type="SUPFAM" id="SSF53254">
    <property type="entry name" value="Phosphoglycerate mutase-like"/>
    <property type="match status" value="1"/>
</dbReference>
<sequence length="164" mass="17793">MPPPPSRIFLMRHAQSGWAMPGQTDFDRRLDGQGQAEALAVSRRAADAGFRPELVLCSTAQRCRETADAFLSAFGHPPDIVYCDDLYNAPPAAYFDRLSQHRGHASILLIGHNPAMEEILETLAGMRTAAEAVPDGYPTAGFAVLTHVGDIAEEGWALTAFLRS</sequence>
<dbReference type="RefSeq" id="WP_246365163.1">
    <property type="nucleotide sequence ID" value="NZ_JACIEZ010000003.1"/>
</dbReference>
<dbReference type="CDD" id="cd07067">
    <property type="entry name" value="HP_PGM_like"/>
    <property type="match status" value="1"/>
</dbReference>
<dbReference type="AlphaFoldDB" id="A0A7W6J4E0"/>
<dbReference type="Gene3D" id="3.40.50.1240">
    <property type="entry name" value="Phosphoglycerate mutase-like"/>
    <property type="match status" value="1"/>
</dbReference>
<dbReference type="EMBL" id="JACIEZ010000003">
    <property type="protein sequence ID" value="MBB4064609.1"/>
    <property type="molecule type" value="Genomic_DNA"/>
</dbReference>
<dbReference type="InterPro" id="IPR013078">
    <property type="entry name" value="His_Pase_superF_clade-1"/>
</dbReference>
<reference evidence="1 2" key="1">
    <citation type="submission" date="2020-08" db="EMBL/GenBank/DDBJ databases">
        <title>Genomic Encyclopedia of Type Strains, Phase IV (KMG-IV): sequencing the most valuable type-strain genomes for metagenomic binning, comparative biology and taxonomic classification.</title>
        <authorList>
            <person name="Goeker M."/>
        </authorList>
    </citation>
    <scope>NUCLEOTIDE SEQUENCE [LARGE SCALE GENOMIC DNA]</scope>
    <source>
        <strain evidence="1 2">DSM 29853</strain>
    </source>
</reference>
<proteinExistence type="predicted"/>
<dbReference type="GO" id="GO:0016787">
    <property type="term" value="F:hydrolase activity"/>
    <property type="evidence" value="ECO:0007669"/>
    <property type="project" value="UniProtKB-KW"/>
</dbReference>
<organism evidence="1 2">
    <name type="scientific">Gellertiella hungarica</name>
    <dbReference type="NCBI Taxonomy" id="1572859"/>
    <lineage>
        <taxon>Bacteria</taxon>
        <taxon>Pseudomonadati</taxon>
        <taxon>Pseudomonadota</taxon>
        <taxon>Alphaproteobacteria</taxon>
        <taxon>Hyphomicrobiales</taxon>
        <taxon>Rhizobiaceae</taxon>
        <taxon>Gellertiella</taxon>
    </lineage>
</organism>
<dbReference type="SMART" id="SM00855">
    <property type="entry name" value="PGAM"/>
    <property type="match status" value="1"/>
</dbReference>
<keyword evidence="1" id="KW-0378">Hydrolase</keyword>
<dbReference type="PANTHER" id="PTHR47623">
    <property type="entry name" value="OS09G0287300 PROTEIN"/>
    <property type="match status" value="1"/>
</dbReference>
<dbReference type="Pfam" id="PF00300">
    <property type="entry name" value="His_Phos_1"/>
    <property type="match status" value="1"/>
</dbReference>